<accession>A0A919NI63</accession>
<dbReference type="Proteomes" id="UP000623608">
    <property type="component" value="Unassembled WGS sequence"/>
</dbReference>
<organism evidence="1 2">
    <name type="scientific">Paractinoplanes tereljensis</name>
    <dbReference type="NCBI Taxonomy" id="571912"/>
    <lineage>
        <taxon>Bacteria</taxon>
        <taxon>Bacillati</taxon>
        <taxon>Actinomycetota</taxon>
        <taxon>Actinomycetes</taxon>
        <taxon>Micromonosporales</taxon>
        <taxon>Micromonosporaceae</taxon>
        <taxon>Paractinoplanes</taxon>
    </lineage>
</organism>
<evidence type="ECO:0000313" key="2">
    <source>
        <dbReference type="Proteomes" id="UP000623608"/>
    </source>
</evidence>
<dbReference type="InterPro" id="IPR026337">
    <property type="entry name" value="AKG_HExxH"/>
</dbReference>
<reference evidence="1" key="1">
    <citation type="submission" date="2021-01" db="EMBL/GenBank/DDBJ databases">
        <title>Whole genome shotgun sequence of Actinoplanes tereljensis NBRC 105297.</title>
        <authorList>
            <person name="Komaki H."/>
            <person name="Tamura T."/>
        </authorList>
    </citation>
    <scope>NUCLEOTIDE SEQUENCE</scope>
    <source>
        <strain evidence="1">NBRC 105297</strain>
    </source>
</reference>
<keyword evidence="2" id="KW-1185">Reference proteome</keyword>
<proteinExistence type="predicted"/>
<dbReference type="NCBIfam" id="TIGR04267">
    <property type="entry name" value="mod_HExxH"/>
    <property type="match status" value="1"/>
</dbReference>
<evidence type="ECO:0008006" key="3">
    <source>
        <dbReference type="Google" id="ProtNLM"/>
    </source>
</evidence>
<sequence>MKSFRLTDAAFAELAAGRPTADTVGILRRAQASRHLLLLGEIRRRGGPIPDQIELYDPMAALHTSVTLAARTPPPPRVAGPHHLSSTHDGLTLRVRLEDTDPLRAHLGLTPSRQLTPDEVTTWQRLLTEAWRLLTTRHRPAAEVLAAVLSVIVPVEADAGSGGLSATSANAFGAVAISTPADPRSFAVGLLHEGQHSLLNATNTLFDLVNPGGPRVCSPWRDDPRPLSGLLHGAYAYQAVTRFWRTEAAARIPAQRQGRVALSPHPALAENSLAHLPVAEPPALHEAGPRGAATGSAGPAGLGSRLAEFEFARWRAAVAGAAEVLLASGRLTPAGTRFVQVMHHEVSGWQADAVNPRVARLADGANAEHRARWRLRNLAVPDDVVAELVAAWRRGEPAPTGTRADLRPDDGRRLEASERLALVHRLLGAGDYRGRAGSGDDAYLDGEAGTAYAAYVKDLEFRSEDLDLWSGLALVSPHRALREQPELVRAGWLALENVGLDAIAGWLSRGTRS</sequence>
<dbReference type="RefSeq" id="WP_203802220.1">
    <property type="nucleotide sequence ID" value="NZ_BOMY01000013.1"/>
</dbReference>
<dbReference type="EMBL" id="BOMY01000013">
    <property type="protein sequence ID" value="GIF19120.1"/>
    <property type="molecule type" value="Genomic_DNA"/>
</dbReference>
<protein>
    <recommendedName>
        <fullName evidence="3">HEXXH motif-containing protein</fullName>
    </recommendedName>
</protein>
<name>A0A919NI63_9ACTN</name>
<comment type="caution">
    <text evidence="1">The sequence shown here is derived from an EMBL/GenBank/DDBJ whole genome shotgun (WGS) entry which is preliminary data.</text>
</comment>
<gene>
    <name evidence="1" type="ORF">Ate02nite_18500</name>
</gene>
<evidence type="ECO:0000313" key="1">
    <source>
        <dbReference type="EMBL" id="GIF19120.1"/>
    </source>
</evidence>
<dbReference type="AlphaFoldDB" id="A0A919NI63"/>